<dbReference type="AlphaFoldDB" id="A0AAD6XTL2"/>
<accession>A0AAD6XTL2</accession>
<sequence length="324" mass="35219">MRHTATTSVIASTRPRPSPSARALAPRRRGARNSGALGYAPQAERQTTPDFIVSVNDLLCTALRGFGSQDTRVHPRRISAHWNELAQTRMFDGMLVGSGRTSVSRAPAEVSSLLPAPPMPSASTLPSRIRRQSSAPSAPCVYCTAACTPPRLAPSAARAEILVNTQVVARVRLAVPSRCGRRRPPSSPQTAAHRAHGRASGLAEARSSPYHQPAALSRRRTRRRIPLKPPAAESHQPPARSNDPCRASRARNHRSRPFACARQSSARAAAPIDPHIQAPPQTSRCTQAQSRAGRRRIPPTAPAHARRLWWCRTPRAGFWLSRSS</sequence>
<proteinExistence type="predicted"/>
<keyword evidence="3" id="KW-1185">Reference proteome</keyword>
<dbReference type="EMBL" id="JARJCN010000031">
    <property type="protein sequence ID" value="KAJ7086359.1"/>
    <property type="molecule type" value="Genomic_DNA"/>
</dbReference>
<feature type="compositionally biased region" description="Basic residues" evidence="1">
    <location>
        <begin position="217"/>
        <end position="226"/>
    </location>
</feature>
<name>A0AAD6XTL2_9AGAR</name>
<feature type="region of interest" description="Disordered" evidence="1">
    <location>
        <begin position="178"/>
        <end position="302"/>
    </location>
</feature>
<feature type="compositionally biased region" description="Polar residues" evidence="1">
    <location>
        <begin position="1"/>
        <end position="10"/>
    </location>
</feature>
<protein>
    <submittedName>
        <fullName evidence="2">Uncharacterized protein</fullName>
    </submittedName>
</protein>
<gene>
    <name evidence="2" type="ORF">B0H15DRAFT_844321</name>
</gene>
<organism evidence="2 3">
    <name type="scientific">Mycena belliarum</name>
    <dbReference type="NCBI Taxonomy" id="1033014"/>
    <lineage>
        <taxon>Eukaryota</taxon>
        <taxon>Fungi</taxon>
        <taxon>Dikarya</taxon>
        <taxon>Basidiomycota</taxon>
        <taxon>Agaricomycotina</taxon>
        <taxon>Agaricomycetes</taxon>
        <taxon>Agaricomycetidae</taxon>
        <taxon>Agaricales</taxon>
        <taxon>Marasmiineae</taxon>
        <taxon>Mycenaceae</taxon>
        <taxon>Mycena</taxon>
    </lineage>
</organism>
<evidence type="ECO:0000313" key="2">
    <source>
        <dbReference type="EMBL" id="KAJ7086359.1"/>
    </source>
</evidence>
<feature type="compositionally biased region" description="Low complexity" evidence="1">
    <location>
        <begin position="259"/>
        <end position="270"/>
    </location>
</feature>
<evidence type="ECO:0000313" key="3">
    <source>
        <dbReference type="Proteomes" id="UP001222325"/>
    </source>
</evidence>
<feature type="region of interest" description="Disordered" evidence="1">
    <location>
        <begin position="1"/>
        <end position="43"/>
    </location>
</feature>
<feature type="compositionally biased region" description="Low complexity" evidence="1">
    <location>
        <begin position="11"/>
        <end position="24"/>
    </location>
</feature>
<feature type="compositionally biased region" description="Polar residues" evidence="1">
    <location>
        <begin position="279"/>
        <end position="290"/>
    </location>
</feature>
<evidence type="ECO:0000256" key="1">
    <source>
        <dbReference type="SAM" id="MobiDB-lite"/>
    </source>
</evidence>
<dbReference type="Proteomes" id="UP001222325">
    <property type="component" value="Unassembled WGS sequence"/>
</dbReference>
<reference evidence="2" key="1">
    <citation type="submission" date="2023-03" db="EMBL/GenBank/DDBJ databases">
        <title>Massive genome expansion in bonnet fungi (Mycena s.s.) driven by repeated elements and novel gene families across ecological guilds.</title>
        <authorList>
            <consortium name="Lawrence Berkeley National Laboratory"/>
            <person name="Harder C.B."/>
            <person name="Miyauchi S."/>
            <person name="Viragh M."/>
            <person name="Kuo A."/>
            <person name="Thoen E."/>
            <person name="Andreopoulos B."/>
            <person name="Lu D."/>
            <person name="Skrede I."/>
            <person name="Drula E."/>
            <person name="Henrissat B."/>
            <person name="Morin E."/>
            <person name="Kohler A."/>
            <person name="Barry K."/>
            <person name="LaButti K."/>
            <person name="Morin E."/>
            <person name="Salamov A."/>
            <person name="Lipzen A."/>
            <person name="Mereny Z."/>
            <person name="Hegedus B."/>
            <person name="Baldrian P."/>
            <person name="Stursova M."/>
            <person name="Weitz H."/>
            <person name="Taylor A."/>
            <person name="Grigoriev I.V."/>
            <person name="Nagy L.G."/>
            <person name="Martin F."/>
            <person name="Kauserud H."/>
        </authorList>
    </citation>
    <scope>NUCLEOTIDE SEQUENCE</scope>
    <source>
        <strain evidence="2">CBHHK173m</strain>
    </source>
</reference>
<comment type="caution">
    <text evidence="2">The sequence shown here is derived from an EMBL/GenBank/DDBJ whole genome shotgun (WGS) entry which is preliminary data.</text>
</comment>